<dbReference type="GeneID" id="18936489"/>
<evidence type="ECO:0000313" key="3">
    <source>
        <dbReference type="Proteomes" id="UP000001072"/>
    </source>
</evidence>
<dbReference type="VEuPathDB" id="FungiDB:MELLADRAFT_93172"/>
<name>F4S4C5_MELLP</name>
<gene>
    <name evidence="2" type="ORF">MELLADRAFT_93172</name>
</gene>
<accession>F4S4C5</accession>
<evidence type="ECO:0000313" key="2">
    <source>
        <dbReference type="EMBL" id="EGG00581.1"/>
    </source>
</evidence>
<dbReference type="EMBL" id="GL883146">
    <property type="protein sequence ID" value="EGG00581.1"/>
    <property type="molecule type" value="Genomic_DNA"/>
</dbReference>
<dbReference type="InterPro" id="IPR041539">
    <property type="entry name" value="CxC5"/>
</dbReference>
<dbReference type="HOGENOM" id="CLU_004966_5_1_1"/>
<organism evidence="3">
    <name type="scientific">Melampsora larici-populina (strain 98AG31 / pathotype 3-4-7)</name>
    <name type="common">Poplar leaf rust fungus</name>
    <dbReference type="NCBI Taxonomy" id="747676"/>
    <lineage>
        <taxon>Eukaryota</taxon>
        <taxon>Fungi</taxon>
        <taxon>Dikarya</taxon>
        <taxon>Basidiomycota</taxon>
        <taxon>Pucciniomycotina</taxon>
        <taxon>Pucciniomycetes</taxon>
        <taxon>Pucciniales</taxon>
        <taxon>Melampsoraceae</taxon>
        <taxon>Melampsora</taxon>
    </lineage>
</organism>
<dbReference type="AlphaFoldDB" id="F4S4C5"/>
<dbReference type="RefSeq" id="XP_007416228.1">
    <property type="nucleotide sequence ID" value="XM_007416166.1"/>
</dbReference>
<dbReference type="Proteomes" id="UP000001072">
    <property type="component" value="Unassembled WGS sequence"/>
</dbReference>
<keyword evidence="3" id="KW-1185">Reference proteome</keyword>
<proteinExistence type="predicted"/>
<dbReference type="Pfam" id="PF18718">
    <property type="entry name" value="CxC5"/>
    <property type="match status" value="1"/>
</dbReference>
<feature type="domain" description="CxC5 like cysteine cluster associated with KDZ" evidence="1">
    <location>
        <begin position="107"/>
        <end position="226"/>
    </location>
</feature>
<evidence type="ECO:0000259" key="1">
    <source>
        <dbReference type="Pfam" id="PF18718"/>
    </source>
</evidence>
<sequence length="334" mass="37560">MSMLLRDFVGLMNKDCPQLAATLTVGDFVRFASLAAKVQKTAGVSLALTPTRTSIIPFLSLALQPQCLDESMVHLWTILFYLLPECLIDSAAAIRDFGLTPALTTKIPEFFLRAPLSHCDICKEKSTLHVHSRIDGYLYDIDGPHPIQTVILCCSNSRCGTYYRPSYYTQDGLRIYYSPDMGRNTHFLHIHCHYYMTTRLAFMFRVLQMLAHVSHFNLVNWYNEVFVDGTPIPTFVADQSFTPSMSEEVCRDRLILHSLMTHSDQRGTQLAVSSSGNDTIRFDSAIENHLQLLSVEGTRFRDHYCSLCVRVLSEVDPASGEESCKGLSGLLVPS</sequence>
<reference evidence="3" key="1">
    <citation type="journal article" date="2011" name="Proc. Natl. Acad. Sci. U.S.A.">
        <title>Obligate biotrophy features unraveled by the genomic analysis of rust fungi.</title>
        <authorList>
            <person name="Duplessis S."/>
            <person name="Cuomo C.A."/>
            <person name="Lin Y.-C."/>
            <person name="Aerts A."/>
            <person name="Tisserant E."/>
            <person name="Veneault-Fourrey C."/>
            <person name="Joly D.L."/>
            <person name="Hacquard S."/>
            <person name="Amselem J."/>
            <person name="Cantarel B.L."/>
            <person name="Chiu R."/>
            <person name="Coutinho P.M."/>
            <person name="Feau N."/>
            <person name="Field M."/>
            <person name="Frey P."/>
            <person name="Gelhaye E."/>
            <person name="Goldberg J."/>
            <person name="Grabherr M.G."/>
            <person name="Kodira C.D."/>
            <person name="Kohler A."/>
            <person name="Kuees U."/>
            <person name="Lindquist E.A."/>
            <person name="Lucas S.M."/>
            <person name="Mago R."/>
            <person name="Mauceli E."/>
            <person name="Morin E."/>
            <person name="Murat C."/>
            <person name="Pangilinan J.L."/>
            <person name="Park R."/>
            <person name="Pearson M."/>
            <person name="Quesneville H."/>
            <person name="Rouhier N."/>
            <person name="Sakthikumar S."/>
            <person name="Salamov A.A."/>
            <person name="Schmutz J."/>
            <person name="Selles B."/>
            <person name="Shapiro H."/>
            <person name="Tanguay P."/>
            <person name="Tuskan G.A."/>
            <person name="Henrissat B."/>
            <person name="Van de Peer Y."/>
            <person name="Rouze P."/>
            <person name="Ellis J.G."/>
            <person name="Dodds P.N."/>
            <person name="Schein J.E."/>
            <person name="Zhong S."/>
            <person name="Hamelin R.C."/>
            <person name="Grigoriev I.V."/>
            <person name="Szabo L.J."/>
            <person name="Martin F."/>
        </authorList>
    </citation>
    <scope>NUCLEOTIDE SEQUENCE [LARGE SCALE GENOMIC DNA]</scope>
    <source>
        <strain evidence="3">98AG31 / pathotype 3-4-7</strain>
    </source>
</reference>
<dbReference type="KEGG" id="mlr:MELLADRAFT_93172"/>
<dbReference type="OrthoDB" id="10668258at2759"/>
<dbReference type="InParanoid" id="F4S4C5"/>
<protein>
    <recommendedName>
        <fullName evidence="1">CxC5 like cysteine cluster associated with KDZ domain-containing protein</fullName>
    </recommendedName>
</protein>